<dbReference type="AlphaFoldDB" id="A0A0L6V075"/>
<comment type="caution">
    <text evidence="1">The sequence shown here is derived from an EMBL/GenBank/DDBJ whole genome shotgun (WGS) entry which is preliminary data.</text>
</comment>
<dbReference type="EMBL" id="LAVV01007977">
    <property type="protein sequence ID" value="KNZ54154.1"/>
    <property type="molecule type" value="Genomic_DNA"/>
</dbReference>
<dbReference type="Proteomes" id="UP000037035">
    <property type="component" value="Unassembled WGS sequence"/>
</dbReference>
<gene>
    <name evidence="1" type="ORF">VP01_3027g3</name>
</gene>
<keyword evidence="2" id="KW-1185">Reference proteome</keyword>
<dbReference type="OrthoDB" id="413361at2759"/>
<protein>
    <submittedName>
        <fullName evidence="1">Uncharacterized protein</fullName>
    </submittedName>
</protein>
<evidence type="ECO:0000313" key="1">
    <source>
        <dbReference type="EMBL" id="KNZ54154.1"/>
    </source>
</evidence>
<reference evidence="1 2" key="1">
    <citation type="submission" date="2015-08" db="EMBL/GenBank/DDBJ databases">
        <title>Next Generation Sequencing and Analysis of the Genome of Puccinia sorghi L Schw, the Causal Agent of Maize Common Rust.</title>
        <authorList>
            <person name="Rochi L."/>
            <person name="Burguener G."/>
            <person name="Darino M."/>
            <person name="Turjanski A."/>
            <person name="Kreff E."/>
            <person name="Dieguez M.J."/>
            <person name="Sacco F."/>
        </authorList>
    </citation>
    <scope>NUCLEOTIDE SEQUENCE [LARGE SCALE GENOMIC DNA]</scope>
    <source>
        <strain evidence="1 2">RO10H11247</strain>
    </source>
</reference>
<name>A0A0L6V075_9BASI</name>
<proteinExistence type="predicted"/>
<accession>A0A0L6V075</accession>
<evidence type="ECO:0000313" key="2">
    <source>
        <dbReference type="Proteomes" id="UP000037035"/>
    </source>
</evidence>
<sequence length="469" mass="54293">MSLCVLRQSLDQKVELFMEAHDSWHRLVGQASLIQIRLVKLKLGYSLPDSMPMGTIKCQNLFVVEVELIGPFDPATMLGGKYSLTIRYLQTINGADMGKNLLYDSSLGKEFWGYKFMWSAWKLNFIPKKTTRTIMLYECFYGKKPKFNKVCFFGFAFVLMALEKTRKQDRVVEGQADFGQNSLKKVFDEECVIAEQEANFNINQSQGVPEVPLTPSSFKEAMKLPEAAYWKQAINNELEIQQCKGIATGYLHAEEILHKRRMYRYKELGSIYNLDGLEKRTQDFLKYYVLIRIETEDVAWIGGVCLQWDLMEWRKEHIWETFVSTRIGMEDLPGLGSFCFDQEWKRGCWNSVFRKVVEGNNYVRGKNVRGRKVEREAETPIVVRMGGLVSLEVANYNLFHWPIGILHWRHRLRGACPGLPVSSWSFKQQFRLYGIINSIYNRNNSSSGLVTTISSSRVVVLSTKIRVYK</sequence>
<dbReference type="VEuPathDB" id="FungiDB:VP01_3027g3"/>
<organism evidence="1 2">
    <name type="scientific">Puccinia sorghi</name>
    <dbReference type="NCBI Taxonomy" id="27349"/>
    <lineage>
        <taxon>Eukaryota</taxon>
        <taxon>Fungi</taxon>
        <taxon>Dikarya</taxon>
        <taxon>Basidiomycota</taxon>
        <taxon>Pucciniomycotina</taxon>
        <taxon>Pucciniomycetes</taxon>
        <taxon>Pucciniales</taxon>
        <taxon>Pucciniaceae</taxon>
        <taxon>Puccinia</taxon>
    </lineage>
</organism>